<feature type="compositionally biased region" description="Gly residues" evidence="1">
    <location>
        <begin position="353"/>
        <end position="364"/>
    </location>
</feature>
<feature type="compositionally biased region" description="Basic and acidic residues" evidence="1">
    <location>
        <begin position="766"/>
        <end position="779"/>
    </location>
</feature>
<comment type="caution">
    <text evidence="3">The sequence shown here is derived from an EMBL/GenBank/DDBJ whole genome shotgun (WGS) entry which is preliminary data.</text>
</comment>
<proteinExistence type="predicted"/>
<dbReference type="AlphaFoldDB" id="A0A4D9D870"/>
<gene>
    <name evidence="3" type="ORF">NSK_000867</name>
</gene>
<evidence type="ECO:0000313" key="4">
    <source>
        <dbReference type="Proteomes" id="UP000355283"/>
    </source>
</evidence>
<reference evidence="3 4" key="1">
    <citation type="submission" date="2019-01" db="EMBL/GenBank/DDBJ databases">
        <title>Nuclear Genome Assembly of the Microalgal Biofuel strain Nannochloropsis salina CCMP1776.</title>
        <authorList>
            <person name="Hovde B."/>
        </authorList>
    </citation>
    <scope>NUCLEOTIDE SEQUENCE [LARGE SCALE GENOMIC DNA]</scope>
    <source>
        <strain evidence="3 4">CCMP1776</strain>
    </source>
</reference>
<dbReference type="Proteomes" id="UP000355283">
    <property type="component" value="Unassembled WGS sequence"/>
</dbReference>
<feature type="domain" description="PWWP" evidence="2">
    <location>
        <begin position="71"/>
        <end position="138"/>
    </location>
</feature>
<accession>A0A4D9D870</accession>
<feature type="region of interest" description="Disordered" evidence="1">
    <location>
        <begin position="330"/>
        <end position="502"/>
    </location>
</feature>
<name>A0A4D9D870_9STRA</name>
<feature type="compositionally biased region" description="Polar residues" evidence="1">
    <location>
        <begin position="780"/>
        <end position="791"/>
    </location>
</feature>
<feature type="compositionally biased region" description="Basic and acidic residues" evidence="1">
    <location>
        <begin position="369"/>
        <end position="381"/>
    </location>
</feature>
<feature type="region of interest" description="Disordered" evidence="1">
    <location>
        <begin position="667"/>
        <end position="713"/>
    </location>
</feature>
<feature type="region of interest" description="Disordered" evidence="1">
    <location>
        <begin position="760"/>
        <end position="803"/>
    </location>
</feature>
<protein>
    <recommendedName>
        <fullName evidence="2">PWWP domain-containing protein</fullName>
    </recommendedName>
</protein>
<dbReference type="PROSITE" id="PS50812">
    <property type="entry name" value="PWWP"/>
    <property type="match status" value="1"/>
</dbReference>
<keyword evidence="4" id="KW-1185">Reference proteome</keyword>
<evidence type="ECO:0000313" key="3">
    <source>
        <dbReference type="EMBL" id="TFJ87516.1"/>
    </source>
</evidence>
<dbReference type="EMBL" id="SDOX01000005">
    <property type="protein sequence ID" value="TFJ87516.1"/>
    <property type="molecule type" value="Genomic_DNA"/>
</dbReference>
<dbReference type="OrthoDB" id="10319577at2759"/>
<evidence type="ECO:0000256" key="1">
    <source>
        <dbReference type="SAM" id="MobiDB-lite"/>
    </source>
</evidence>
<feature type="compositionally biased region" description="Basic and acidic residues" evidence="1">
    <location>
        <begin position="398"/>
        <end position="414"/>
    </location>
</feature>
<feature type="compositionally biased region" description="Low complexity" evidence="1">
    <location>
        <begin position="39"/>
        <end position="50"/>
    </location>
</feature>
<feature type="compositionally biased region" description="Gly residues" evidence="1">
    <location>
        <begin position="459"/>
        <end position="471"/>
    </location>
</feature>
<organism evidence="3 4">
    <name type="scientific">Nannochloropsis salina CCMP1776</name>
    <dbReference type="NCBI Taxonomy" id="1027361"/>
    <lineage>
        <taxon>Eukaryota</taxon>
        <taxon>Sar</taxon>
        <taxon>Stramenopiles</taxon>
        <taxon>Ochrophyta</taxon>
        <taxon>Eustigmatophyceae</taxon>
        <taxon>Eustigmatales</taxon>
        <taxon>Monodopsidaceae</taxon>
        <taxon>Microchloropsis</taxon>
        <taxon>Microchloropsis salina</taxon>
    </lineage>
</organism>
<evidence type="ECO:0000259" key="2">
    <source>
        <dbReference type="PROSITE" id="PS50812"/>
    </source>
</evidence>
<feature type="region of interest" description="Disordered" evidence="1">
    <location>
        <begin position="27"/>
        <end position="55"/>
    </location>
</feature>
<sequence>MPNTFSRHFSLQTRIMGIKRRRAAEADVSFVPKKGSEDSLSPSSSTTAALRNPPLTPSQTQTAMLLALRAGGSFGWGKPNDEPFWPCIAARSYSVLHLFTSTQAPRQPLGKGQLLAYFLGEDTYDILDEAWFEVGYVLRKPSKVQLAARPEYAAGVALGEGLQARLDSLDDEEAGKLRGLLRRGEGRVAQIHEDKWDGTAVGPSEGDGARGRGDSGYVSGHATGICWPAVAVDSWEAGNRLGLGLSLPKCTLSRGETLVFRMGSWVTPKERWAVVRDLTPFACTEGSFETLSAAQGPVKAGKGGDLWQSMLEAARAEACALVDSMNRTWRRTRGAQSQGVETDRGGSRAEGVLGAGTGTSGAGSKGRKPGGERNEARDRQRAGGGPCRVGSGEEGEEGKEGGKEDRKGEGRKAEAATAKNLKTMSSQGVGGRALREGNASTARVETPTALGFVREDAGDQGGCQQGRGNGVDPGAPGEGQPEPIEASVSSRNQSRLPLPRPLTPEEVEKIRRLAEGLLYMAGLEGGQGEDGLRRDLNALRLFVSRGKEISQPTLARLERGLRTYMGRMRAQLLRGKREYRRWQRGSRGKEEKEVDATEVYKALESTVLAATRRLEKRRGPLQRLLGQAREDGYGGCVQARGREQLMMDVEVALDALTRVRDTLLATQASTGQKEDKEEITRPTASSHGARHPQVARTTASPKRPAIHGREDNQSSMLQAAALFRLGRELTEDQIAAAEHLLRACEDFRVRLLRHQVESRTLSDGLDSEKEGRTRPERQEGLTTRSPLNIQQRFFGPGPWSPVY</sequence>
<dbReference type="InterPro" id="IPR000313">
    <property type="entry name" value="PWWP_dom"/>
</dbReference>